<evidence type="ECO:0000313" key="4">
    <source>
        <dbReference type="Proteomes" id="UP000218785"/>
    </source>
</evidence>
<name>A0A1Z4N851_9CYAN</name>
<evidence type="ECO:0000313" key="2">
    <source>
        <dbReference type="EMBL" id="BAY98351.1"/>
    </source>
</evidence>
<dbReference type="EMBL" id="AP018248">
    <property type="protein sequence ID" value="BAY98351.1"/>
    <property type="molecule type" value="Genomic_DNA"/>
</dbReference>
<dbReference type="InterPro" id="IPR002686">
    <property type="entry name" value="Transposase_17"/>
</dbReference>
<dbReference type="AlphaFoldDB" id="A0A1Z4N851"/>
<feature type="domain" description="Transposase IS200-like" evidence="1">
    <location>
        <begin position="24"/>
        <end position="140"/>
    </location>
</feature>
<accession>A0A1Z4N851</accession>
<dbReference type="EMBL" id="AP018248">
    <property type="protein sequence ID" value="BAZ01832.1"/>
    <property type="molecule type" value="Genomic_DNA"/>
</dbReference>
<dbReference type="Gene3D" id="3.30.70.1290">
    <property type="entry name" value="Transposase IS200-like"/>
    <property type="match status" value="1"/>
</dbReference>
<dbReference type="GO" id="GO:0006313">
    <property type="term" value="P:DNA transposition"/>
    <property type="evidence" value="ECO:0007669"/>
    <property type="project" value="InterPro"/>
</dbReference>
<dbReference type="KEGG" id="ttq:NIES37_23010"/>
<dbReference type="GO" id="GO:0004803">
    <property type="term" value="F:transposase activity"/>
    <property type="evidence" value="ECO:0007669"/>
    <property type="project" value="InterPro"/>
</dbReference>
<dbReference type="InterPro" id="IPR036515">
    <property type="entry name" value="Transposase_17_sf"/>
</dbReference>
<dbReference type="KEGG" id="ttq:NIES37_58390"/>
<dbReference type="NCBIfam" id="NF033573">
    <property type="entry name" value="transpos_IS200"/>
    <property type="match status" value="1"/>
</dbReference>
<gene>
    <name evidence="2" type="ORF">NIES37_23010</name>
    <name evidence="3" type="ORF">NIES37_58390</name>
</gene>
<dbReference type="PANTHER" id="PTHR33360:SF2">
    <property type="entry name" value="TRANSPOSASE FOR INSERTION SEQUENCE ELEMENT IS200"/>
    <property type="match status" value="1"/>
</dbReference>
<dbReference type="SUPFAM" id="SSF143422">
    <property type="entry name" value="Transposase IS200-like"/>
    <property type="match status" value="1"/>
</dbReference>
<dbReference type="SMART" id="SM01321">
    <property type="entry name" value="Y1_Tnp"/>
    <property type="match status" value="1"/>
</dbReference>
<sequence length="143" mass="17182">MMIEKWRDFMRKQTFEYQHYNHSVGLAIVHFVFIPKRRKPVLKGEIRNRLYQIWQELAAEKKWNIRALEIAPDHIHLFVEINPTDPIHLVVKAFKGRSSNYLRKEFPELLKLPSLWSKSYFFSTAGNVSAETIQKYIEDPHHY</sequence>
<keyword evidence="4" id="KW-1185">Reference proteome</keyword>
<reference evidence="3 4" key="1">
    <citation type="submission" date="2017-06" db="EMBL/GenBank/DDBJ databases">
        <title>Genome sequencing of cyanobaciteial culture collection at National Institute for Environmental Studies (NIES).</title>
        <authorList>
            <person name="Hirose Y."/>
            <person name="Shimura Y."/>
            <person name="Fujisawa T."/>
            <person name="Nakamura Y."/>
            <person name="Kawachi M."/>
        </authorList>
    </citation>
    <scope>NUCLEOTIDE SEQUENCE [LARGE SCALE GENOMIC DNA]</scope>
    <source>
        <strain evidence="3 4">NIES-37</strain>
    </source>
</reference>
<organism evidence="3 4">
    <name type="scientific">Tolypothrix tenuis PCC 7101</name>
    <dbReference type="NCBI Taxonomy" id="231146"/>
    <lineage>
        <taxon>Bacteria</taxon>
        <taxon>Bacillati</taxon>
        <taxon>Cyanobacteriota</taxon>
        <taxon>Cyanophyceae</taxon>
        <taxon>Nostocales</taxon>
        <taxon>Tolypothrichaceae</taxon>
        <taxon>Tolypothrix</taxon>
    </lineage>
</organism>
<dbReference type="Proteomes" id="UP000218785">
    <property type="component" value="Chromosome"/>
</dbReference>
<evidence type="ECO:0000313" key="3">
    <source>
        <dbReference type="EMBL" id="BAZ01832.1"/>
    </source>
</evidence>
<proteinExistence type="predicted"/>
<protein>
    <submittedName>
        <fullName evidence="3">ISSoc6, orfA transposase</fullName>
    </submittedName>
</protein>
<dbReference type="GO" id="GO:0003677">
    <property type="term" value="F:DNA binding"/>
    <property type="evidence" value="ECO:0007669"/>
    <property type="project" value="InterPro"/>
</dbReference>
<dbReference type="PANTHER" id="PTHR33360">
    <property type="entry name" value="TRANSPOSASE FOR INSERTION SEQUENCE ELEMENT IS200"/>
    <property type="match status" value="1"/>
</dbReference>
<evidence type="ECO:0000259" key="1">
    <source>
        <dbReference type="SMART" id="SM01321"/>
    </source>
</evidence>
<dbReference type="Pfam" id="PF01797">
    <property type="entry name" value="Y1_Tnp"/>
    <property type="match status" value="1"/>
</dbReference>